<feature type="transmembrane region" description="Helical" evidence="8">
    <location>
        <begin position="287"/>
        <end position="311"/>
    </location>
</feature>
<keyword evidence="7 8" id="KW-0472">Membrane</keyword>
<dbReference type="SUPFAM" id="SSF90123">
    <property type="entry name" value="ABC transporter transmembrane region"/>
    <property type="match status" value="1"/>
</dbReference>
<dbReference type="CDD" id="cd07346">
    <property type="entry name" value="ABC_6TM_exporters"/>
    <property type="match status" value="1"/>
</dbReference>
<dbReference type="GO" id="GO:0015421">
    <property type="term" value="F:ABC-type oligopeptide transporter activity"/>
    <property type="evidence" value="ECO:0007669"/>
    <property type="project" value="TreeGrafter"/>
</dbReference>
<dbReference type="InterPro" id="IPR017871">
    <property type="entry name" value="ABC_transporter-like_CS"/>
</dbReference>
<dbReference type="FunFam" id="3.40.50.300:FF:000287">
    <property type="entry name" value="Multidrug ABC transporter ATP-binding protein"/>
    <property type="match status" value="1"/>
</dbReference>
<feature type="transmembrane region" description="Helical" evidence="8">
    <location>
        <begin position="12"/>
        <end position="30"/>
    </location>
</feature>
<accession>A0A1F5B1P1</accession>
<dbReference type="GO" id="GO:0005524">
    <property type="term" value="F:ATP binding"/>
    <property type="evidence" value="ECO:0007669"/>
    <property type="project" value="UniProtKB-KW"/>
</dbReference>
<feature type="domain" description="ABC transporter" evidence="9">
    <location>
        <begin position="382"/>
        <end position="616"/>
    </location>
</feature>
<dbReference type="Pfam" id="PF00664">
    <property type="entry name" value="ABC_membrane"/>
    <property type="match status" value="1"/>
</dbReference>
<evidence type="ECO:0000256" key="5">
    <source>
        <dbReference type="ARBA" id="ARBA00022840"/>
    </source>
</evidence>
<evidence type="ECO:0000256" key="1">
    <source>
        <dbReference type="ARBA" id="ARBA00004651"/>
    </source>
</evidence>
<dbReference type="PROSITE" id="PS00211">
    <property type="entry name" value="ABC_TRANSPORTER_1"/>
    <property type="match status" value="1"/>
</dbReference>
<feature type="transmembrane region" description="Helical" evidence="8">
    <location>
        <begin position="317"/>
        <end position="337"/>
    </location>
</feature>
<keyword evidence="2" id="KW-0813">Transport</keyword>
<dbReference type="PROSITE" id="PS50893">
    <property type="entry name" value="ABC_TRANSPORTER_2"/>
    <property type="match status" value="1"/>
</dbReference>
<keyword evidence="4" id="KW-0547">Nucleotide-binding</keyword>
<dbReference type="PROSITE" id="PS50929">
    <property type="entry name" value="ABC_TM1F"/>
    <property type="match status" value="1"/>
</dbReference>
<sequence>MINLKNTYKNSGIVPLFLYVKMYFFAKKWYFFNTMRKGQNISARAIFAAFWRGISPYKVMFFLGIFGFIVGTIVNVLIPILYKEFFDVLSDAGDRALATPSLIRIVIYVAALHGLSFVFYRGGLFLYNTSSSKIMARLRQNAFNAMMLHSYGFFASNFTGSLVQRVNRFSRSFERIADTLSFNIISLIIAIVGAIAVTLVVAPVIALIIACWLVIFVPFHIFFARWKQKYDVLVAAADSKTTGVLADSITNQNAIALFTGYQHEVDYFKEVTEDQAKKARFSWNLGGVVEMTQVALVYAVEFIVFYFAILYWQKGEITIGVFVLAQAYIIGLSQQLWGISRVMRDIFEGMADSREMVEILLKPYDVQDAHGAVTLTVPKGAISFANVSFNFNETRTVLHAITIDITAGEKIALVGPSGAGKTTFIRLILRMYDPTQGAIYIDGQDIKTVTQESLRAHVSLVPQDPVLFHRTLMENIRYGRRDATDEEVMRAAKLAHCDEFIDNLPEKYETFVGERGIKLSGGERQRVAIARAILKNAPILILDEATSSLDSHSESLIQDALDTLMRGCTTIVIAHRLSTIRKMDRIVVMEHGAIREEGTHDTLIKKEGSLYEKLWKLQVSGFMREEEE</sequence>
<dbReference type="SUPFAM" id="SSF52540">
    <property type="entry name" value="P-loop containing nucleoside triphosphate hydrolases"/>
    <property type="match status" value="1"/>
</dbReference>
<evidence type="ECO:0000256" key="4">
    <source>
        <dbReference type="ARBA" id="ARBA00022741"/>
    </source>
</evidence>
<evidence type="ECO:0000256" key="2">
    <source>
        <dbReference type="ARBA" id="ARBA00022448"/>
    </source>
</evidence>
<dbReference type="InterPro" id="IPR011527">
    <property type="entry name" value="ABC1_TM_dom"/>
</dbReference>
<comment type="caution">
    <text evidence="11">The sequence shown here is derived from an EMBL/GenBank/DDBJ whole genome shotgun (WGS) entry which is preliminary data.</text>
</comment>
<reference evidence="11 12" key="1">
    <citation type="journal article" date="2016" name="Nat. Commun.">
        <title>Thousands of microbial genomes shed light on interconnected biogeochemical processes in an aquifer system.</title>
        <authorList>
            <person name="Anantharaman K."/>
            <person name="Brown C.T."/>
            <person name="Hug L.A."/>
            <person name="Sharon I."/>
            <person name="Castelle C.J."/>
            <person name="Probst A.J."/>
            <person name="Thomas B.C."/>
            <person name="Singh A."/>
            <person name="Wilkins M.J."/>
            <person name="Karaoz U."/>
            <person name="Brodie E.L."/>
            <person name="Williams K.H."/>
            <person name="Hubbard S.S."/>
            <person name="Banfield J.F."/>
        </authorList>
    </citation>
    <scope>NUCLEOTIDE SEQUENCE [LARGE SCALE GENOMIC DNA]</scope>
</reference>
<dbReference type="InterPro" id="IPR027417">
    <property type="entry name" value="P-loop_NTPase"/>
</dbReference>
<keyword evidence="6 8" id="KW-1133">Transmembrane helix</keyword>
<dbReference type="InterPro" id="IPR003593">
    <property type="entry name" value="AAA+_ATPase"/>
</dbReference>
<keyword evidence="3 8" id="KW-0812">Transmembrane</keyword>
<feature type="transmembrane region" description="Helical" evidence="8">
    <location>
        <begin position="184"/>
        <end position="217"/>
    </location>
</feature>
<protein>
    <recommendedName>
        <fullName evidence="13">ABC transporter ATP-binding protein</fullName>
    </recommendedName>
</protein>
<evidence type="ECO:0000259" key="9">
    <source>
        <dbReference type="PROSITE" id="PS50893"/>
    </source>
</evidence>
<comment type="subcellular location">
    <subcellularLocation>
        <location evidence="1">Cell membrane</location>
        <topology evidence="1">Multi-pass membrane protein</topology>
    </subcellularLocation>
</comment>
<evidence type="ECO:0000259" key="10">
    <source>
        <dbReference type="PROSITE" id="PS50929"/>
    </source>
</evidence>
<dbReference type="InterPro" id="IPR036640">
    <property type="entry name" value="ABC1_TM_sf"/>
</dbReference>
<evidence type="ECO:0000313" key="11">
    <source>
        <dbReference type="EMBL" id="OGD24464.1"/>
    </source>
</evidence>
<evidence type="ECO:0000256" key="6">
    <source>
        <dbReference type="ARBA" id="ARBA00022989"/>
    </source>
</evidence>
<dbReference type="InterPro" id="IPR003439">
    <property type="entry name" value="ABC_transporter-like_ATP-bd"/>
</dbReference>
<dbReference type="PANTHER" id="PTHR43394">
    <property type="entry name" value="ATP-DEPENDENT PERMEASE MDL1, MITOCHONDRIAL"/>
    <property type="match status" value="1"/>
</dbReference>
<dbReference type="Gene3D" id="1.20.1560.10">
    <property type="entry name" value="ABC transporter type 1, transmembrane domain"/>
    <property type="match status" value="1"/>
</dbReference>
<dbReference type="GO" id="GO:0016887">
    <property type="term" value="F:ATP hydrolysis activity"/>
    <property type="evidence" value="ECO:0007669"/>
    <property type="project" value="InterPro"/>
</dbReference>
<dbReference type="GO" id="GO:0005886">
    <property type="term" value="C:plasma membrane"/>
    <property type="evidence" value="ECO:0007669"/>
    <property type="project" value="UniProtKB-SubCell"/>
</dbReference>
<evidence type="ECO:0000256" key="3">
    <source>
        <dbReference type="ARBA" id="ARBA00022692"/>
    </source>
</evidence>
<dbReference type="AlphaFoldDB" id="A0A1F5B1P1"/>
<proteinExistence type="predicted"/>
<dbReference type="PANTHER" id="PTHR43394:SF1">
    <property type="entry name" value="ATP-BINDING CASSETTE SUB-FAMILY B MEMBER 10, MITOCHONDRIAL"/>
    <property type="match status" value="1"/>
</dbReference>
<evidence type="ECO:0000313" key="12">
    <source>
        <dbReference type="Proteomes" id="UP000176639"/>
    </source>
</evidence>
<evidence type="ECO:0000256" key="8">
    <source>
        <dbReference type="SAM" id="Phobius"/>
    </source>
</evidence>
<dbReference type="SMART" id="SM00382">
    <property type="entry name" value="AAA"/>
    <property type="match status" value="1"/>
</dbReference>
<dbReference type="Gene3D" id="3.40.50.300">
    <property type="entry name" value="P-loop containing nucleotide triphosphate hydrolases"/>
    <property type="match status" value="1"/>
</dbReference>
<gene>
    <name evidence="11" type="ORF">A2Z10_03245</name>
</gene>
<organism evidence="11 12">
    <name type="scientific">Candidatus Azambacteria bacterium RBG_16_47_10</name>
    <dbReference type="NCBI Taxonomy" id="1797292"/>
    <lineage>
        <taxon>Bacteria</taxon>
        <taxon>Candidatus Azamiibacteriota</taxon>
    </lineage>
</organism>
<name>A0A1F5B1P1_9BACT</name>
<dbReference type="EMBL" id="MEYI01000001">
    <property type="protein sequence ID" value="OGD24464.1"/>
    <property type="molecule type" value="Genomic_DNA"/>
</dbReference>
<feature type="transmembrane region" description="Helical" evidence="8">
    <location>
        <begin position="102"/>
        <end position="120"/>
    </location>
</feature>
<dbReference type="Proteomes" id="UP000176639">
    <property type="component" value="Unassembled WGS sequence"/>
</dbReference>
<feature type="transmembrane region" description="Helical" evidence="8">
    <location>
        <begin position="141"/>
        <end position="164"/>
    </location>
</feature>
<evidence type="ECO:0000256" key="7">
    <source>
        <dbReference type="ARBA" id="ARBA00023136"/>
    </source>
</evidence>
<keyword evidence="5" id="KW-0067">ATP-binding</keyword>
<evidence type="ECO:0008006" key="13">
    <source>
        <dbReference type="Google" id="ProtNLM"/>
    </source>
</evidence>
<feature type="domain" description="ABC transmembrane type-1" evidence="10">
    <location>
        <begin position="62"/>
        <end position="348"/>
    </location>
</feature>
<dbReference type="InterPro" id="IPR039421">
    <property type="entry name" value="Type_1_exporter"/>
</dbReference>
<dbReference type="Pfam" id="PF00005">
    <property type="entry name" value="ABC_tran"/>
    <property type="match status" value="1"/>
</dbReference>
<feature type="transmembrane region" description="Helical" evidence="8">
    <location>
        <begin position="59"/>
        <end position="82"/>
    </location>
</feature>